<name>A0A078I7V3_BRANA</name>
<reference evidence="2" key="2">
    <citation type="submission" date="2014-06" db="EMBL/GenBank/DDBJ databases">
        <authorList>
            <person name="Genoscope - CEA"/>
        </authorList>
    </citation>
    <scope>NUCLEOTIDE SEQUENCE</scope>
</reference>
<organism evidence="2 3">
    <name type="scientific">Brassica napus</name>
    <name type="common">Rape</name>
    <dbReference type="NCBI Taxonomy" id="3708"/>
    <lineage>
        <taxon>Eukaryota</taxon>
        <taxon>Viridiplantae</taxon>
        <taxon>Streptophyta</taxon>
        <taxon>Embryophyta</taxon>
        <taxon>Tracheophyta</taxon>
        <taxon>Spermatophyta</taxon>
        <taxon>Magnoliopsida</taxon>
        <taxon>eudicotyledons</taxon>
        <taxon>Gunneridae</taxon>
        <taxon>Pentapetalae</taxon>
        <taxon>rosids</taxon>
        <taxon>malvids</taxon>
        <taxon>Brassicales</taxon>
        <taxon>Brassicaceae</taxon>
        <taxon>Brassiceae</taxon>
        <taxon>Brassica</taxon>
    </lineage>
</organism>
<sequence length="58" mass="6402">MKRYATMLSEFAGVVPAFRTFSKVRNQPINCTEYTSISISSGCCDSNCNIDNSLQSSK</sequence>
<evidence type="ECO:0000313" key="1">
    <source>
        <dbReference type="EMBL" id="CAF1724469.1"/>
    </source>
</evidence>
<gene>
    <name evidence="2" type="primary">BnaC09g14090D</name>
    <name evidence="1" type="ORF">DARMORV10_C09P21530.1</name>
    <name evidence="2" type="ORF">GSBRNA2T00086494001</name>
</gene>
<dbReference type="EMBL" id="HG994373">
    <property type="protein sequence ID" value="CAF1724469.1"/>
    <property type="molecule type" value="Genomic_DNA"/>
</dbReference>
<evidence type="ECO:0000313" key="3">
    <source>
        <dbReference type="Proteomes" id="UP000028999"/>
    </source>
</evidence>
<reference evidence="2 3" key="1">
    <citation type="journal article" date="2014" name="Science">
        <title>Plant genetics. Early allopolyploid evolution in the post-Neolithic Brassica napus oilseed genome.</title>
        <authorList>
            <person name="Chalhoub B."/>
            <person name="Denoeud F."/>
            <person name="Liu S."/>
            <person name="Parkin I.A."/>
            <person name="Tang H."/>
            <person name="Wang X."/>
            <person name="Chiquet J."/>
            <person name="Belcram H."/>
            <person name="Tong C."/>
            <person name="Samans B."/>
            <person name="Correa M."/>
            <person name="Da Silva C."/>
            <person name="Just J."/>
            <person name="Falentin C."/>
            <person name="Koh C.S."/>
            <person name="Le Clainche I."/>
            <person name="Bernard M."/>
            <person name="Bento P."/>
            <person name="Noel B."/>
            <person name="Labadie K."/>
            <person name="Alberti A."/>
            <person name="Charles M."/>
            <person name="Arnaud D."/>
            <person name="Guo H."/>
            <person name="Daviaud C."/>
            <person name="Alamery S."/>
            <person name="Jabbari K."/>
            <person name="Zhao M."/>
            <person name="Edger P.P."/>
            <person name="Chelaifa H."/>
            <person name="Tack D."/>
            <person name="Lassalle G."/>
            <person name="Mestiri I."/>
            <person name="Schnel N."/>
            <person name="Le Paslier M.C."/>
            <person name="Fan G."/>
            <person name="Renault V."/>
            <person name="Bayer P.E."/>
            <person name="Golicz A.A."/>
            <person name="Manoli S."/>
            <person name="Lee T.H."/>
            <person name="Thi V.H."/>
            <person name="Chalabi S."/>
            <person name="Hu Q."/>
            <person name="Fan C."/>
            <person name="Tollenaere R."/>
            <person name="Lu Y."/>
            <person name="Battail C."/>
            <person name="Shen J."/>
            <person name="Sidebottom C.H."/>
            <person name="Wang X."/>
            <person name="Canaguier A."/>
            <person name="Chauveau A."/>
            <person name="Berard A."/>
            <person name="Deniot G."/>
            <person name="Guan M."/>
            <person name="Liu Z."/>
            <person name="Sun F."/>
            <person name="Lim Y.P."/>
            <person name="Lyons E."/>
            <person name="Town C.D."/>
            <person name="Bancroft I."/>
            <person name="Wang X."/>
            <person name="Meng J."/>
            <person name="Ma J."/>
            <person name="Pires J.C."/>
            <person name="King G.J."/>
            <person name="Brunel D."/>
            <person name="Delourme R."/>
            <person name="Renard M."/>
            <person name="Aury J.M."/>
            <person name="Adams K.L."/>
            <person name="Batley J."/>
            <person name="Snowdon R.J."/>
            <person name="Tost J."/>
            <person name="Edwards D."/>
            <person name="Zhou Y."/>
            <person name="Hua W."/>
            <person name="Sharpe A.G."/>
            <person name="Paterson A.H."/>
            <person name="Guan C."/>
            <person name="Wincker P."/>
        </authorList>
    </citation>
    <scope>NUCLEOTIDE SEQUENCE [LARGE SCALE GENOMIC DNA]</scope>
    <source>
        <strain evidence="3">cv. Darmor-bzh</strain>
    </source>
</reference>
<dbReference type="AlphaFoldDB" id="A0A078I7V3"/>
<proteinExistence type="predicted"/>
<dbReference type="Proteomes" id="UP001295469">
    <property type="component" value="Chromosome C09"/>
</dbReference>
<evidence type="ECO:0000313" key="2">
    <source>
        <dbReference type="EMBL" id="CDY46995.1"/>
    </source>
</evidence>
<dbReference type="Gramene" id="CDY46995">
    <property type="protein sequence ID" value="CDY46995"/>
    <property type="gene ID" value="GSBRNA2T00086494001"/>
</dbReference>
<keyword evidence="3" id="KW-1185">Reference proteome</keyword>
<dbReference type="PaxDb" id="3708-A0A078I7V3"/>
<accession>A0A078I7V3</accession>
<reference evidence="1" key="3">
    <citation type="submission" date="2021-01" db="EMBL/GenBank/DDBJ databases">
        <authorList>
            <consortium name="Genoscope - CEA"/>
            <person name="William W."/>
        </authorList>
    </citation>
    <scope>NUCLEOTIDE SEQUENCE</scope>
</reference>
<protein>
    <submittedName>
        <fullName evidence="1">(rape) hypothetical protein</fullName>
    </submittedName>
    <submittedName>
        <fullName evidence="2">BnaC09g14090D protein</fullName>
    </submittedName>
</protein>
<dbReference type="Proteomes" id="UP000028999">
    <property type="component" value="Unassembled WGS sequence"/>
</dbReference>
<dbReference type="EMBL" id="LK032693">
    <property type="protein sequence ID" value="CDY46995.1"/>
    <property type="molecule type" value="Genomic_DNA"/>
</dbReference>